<accession>A0A7X3S7A6</accession>
<dbReference type="PANTHER" id="PTHR45737">
    <property type="entry name" value="VON WILLEBRAND FACTOR A DOMAIN-CONTAINING PROTEIN 5A"/>
    <property type="match status" value="1"/>
</dbReference>
<dbReference type="Pfam" id="PF08487">
    <property type="entry name" value="VIT"/>
    <property type="match status" value="1"/>
</dbReference>
<dbReference type="SMART" id="SM00609">
    <property type="entry name" value="VIT"/>
    <property type="match status" value="1"/>
</dbReference>
<dbReference type="Gene3D" id="3.40.50.410">
    <property type="entry name" value="von Willebrand factor, type A domain"/>
    <property type="match status" value="1"/>
</dbReference>
<name>A0A7X3S7A6_9HYPH</name>
<reference evidence="3 4" key="1">
    <citation type="submission" date="2019-12" db="EMBL/GenBank/DDBJ databases">
        <authorList>
            <person name="Li M."/>
        </authorList>
    </citation>
    <scope>NUCLEOTIDE SEQUENCE [LARGE SCALE GENOMIC DNA]</scope>
    <source>
        <strain evidence="3 4">GBMRC 2046</strain>
    </source>
</reference>
<dbReference type="InterPro" id="IPR036465">
    <property type="entry name" value="vWFA_dom_sf"/>
</dbReference>
<gene>
    <name evidence="3" type="ORF">GR183_06395</name>
</gene>
<dbReference type="EMBL" id="WUMV01000002">
    <property type="protein sequence ID" value="MXN64529.1"/>
    <property type="molecule type" value="Genomic_DNA"/>
</dbReference>
<dbReference type="Pfam" id="PF13768">
    <property type="entry name" value="VWA_3"/>
    <property type="match status" value="1"/>
</dbReference>
<dbReference type="AlphaFoldDB" id="A0A7X3S7A6"/>
<feature type="domain" description="VWFA" evidence="1">
    <location>
        <begin position="341"/>
        <end position="519"/>
    </location>
</feature>
<dbReference type="Proteomes" id="UP000433101">
    <property type="component" value="Unassembled WGS sequence"/>
</dbReference>
<sequence>MNVMKFILGLIFANIVLLSFPDLSEAATPDPAGLSGTVVAEIDGEKIQLPLLEADYDIDIEGDAAHVALTQSFLNPTSQPLHGTYLFPLNQKAAVHAMRMEFDGTTIVAQIQLKEKAEATFRKAKAEGKAASLLTQHRPNMFTQKVAHLMPGRPVKITIEYVQTVPKIDGAYELVVPIVVGPRYEKAAVHAPTSSAATKHPAPGDEFAPEANNPVHASVADGWKIDKLPAYPEVIGQDAPAGIDAHRVGLNLSLNAPVPISRLWSDTHDLAISGNDASKSARFKAGRAIDNRDLVLRYELSAEHHISAGLSSHFAAGRGGYYSLLIEPPSLPADEMIARRELVFVLDTSGSMSGKPVETTKTFMRTALKELRPDDYFRILRFSNNTSQFAGDAVLATEANKRAALDYVSGLSAKGGTEINRAINAAFDTIQPANTTRIVVFLTDGYIGDERDVIATISRRIGHARIYAFGIGNSVNRFLLDAMAREGRGYARYVEIGESTHEAAESFAANLETPLLTDISIDWANLAVKDQTPSAIPDLFEGRAVRVLGRYSKGGKHKIYINGLINGRKAQLPLAVDLKSEGKEAGQVANPLPLNWAREMIFDKNRQYTIGGSKDDRIKQEITQLALTYSLQSRFTSFVAVSENIVNSEPASVKAASVPLPQVSGVSRNAYPSLNLSGSSAPEPEGILGVMLILLAVAARFRRRLHRAMRNLISRPKLAASQRRNTGKLDTSLPRSLTRDGWWLED</sequence>
<feature type="domain" description="VIT" evidence="2">
    <location>
        <begin position="35"/>
        <end position="163"/>
    </location>
</feature>
<evidence type="ECO:0000313" key="4">
    <source>
        <dbReference type="Proteomes" id="UP000433101"/>
    </source>
</evidence>
<dbReference type="PANTHER" id="PTHR45737:SF6">
    <property type="entry name" value="VON WILLEBRAND FACTOR A DOMAIN-CONTAINING PROTEIN 5A"/>
    <property type="match status" value="1"/>
</dbReference>
<dbReference type="SUPFAM" id="SSF53300">
    <property type="entry name" value="vWA-like"/>
    <property type="match status" value="1"/>
</dbReference>
<evidence type="ECO:0000259" key="2">
    <source>
        <dbReference type="PROSITE" id="PS51468"/>
    </source>
</evidence>
<dbReference type="InterPro" id="IPR002035">
    <property type="entry name" value="VWF_A"/>
</dbReference>
<proteinExistence type="predicted"/>
<dbReference type="PROSITE" id="PS50234">
    <property type="entry name" value="VWFA"/>
    <property type="match status" value="1"/>
</dbReference>
<keyword evidence="4" id="KW-1185">Reference proteome</keyword>
<evidence type="ECO:0000259" key="1">
    <source>
        <dbReference type="PROSITE" id="PS50234"/>
    </source>
</evidence>
<protein>
    <submittedName>
        <fullName evidence="3">VWA domain-containing protein</fullName>
    </submittedName>
</protein>
<comment type="caution">
    <text evidence="3">The sequence shown here is derived from an EMBL/GenBank/DDBJ whole genome shotgun (WGS) entry which is preliminary data.</text>
</comment>
<dbReference type="SMART" id="SM00327">
    <property type="entry name" value="VWA"/>
    <property type="match status" value="1"/>
</dbReference>
<organism evidence="3 4">
    <name type="scientific">Stappia sediminis</name>
    <dbReference type="NCBI Taxonomy" id="2692190"/>
    <lineage>
        <taxon>Bacteria</taxon>
        <taxon>Pseudomonadati</taxon>
        <taxon>Pseudomonadota</taxon>
        <taxon>Alphaproteobacteria</taxon>
        <taxon>Hyphomicrobiales</taxon>
        <taxon>Stappiaceae</taxon>
        <taxon>Stappia</taxon>
    </lineage>
</organism>
<evidence type="ECO:0000313" key="3">
    <source>
        <dbReference type="EMBL" id="MXN64529.1"/>
    </source>
</evidence>
<dbReference type="InterPro" id="IPR013694">
    <property type="entry name" value="VIT"/>
</dbReference>
<dbReference type="PROSITE" id="PS51468">
    <property type="entry name" value="VIT"/>
    <property type="match status" value="1"/>
</dbReference>